<sequence>MSLFAALLLIAGAAPSTAVPRDMPDTVDAVDAYFEWEVAMCRALIDVCEAPVLPLGREAVSDLSCRPSQAGRAWCSFRTPGSICTAYFVSEAAHWTTPVRSVEAAWVRMPTIVGQ</sequence>
<gene>
    <name evidence="2" type="ORF">H9L15_04720</name>
</gene>
<reference evidence="2 3" key="1">
    <citation type="submission" date="2020-08" db="EMBL/GenBank/DDBJ databases">
        <title>Genome sequence of Sphingomonas daechungensis KACC 18115T.</title>
        <authorList>
            <person name="Hyun D.-W."/>
            <person name="Bae J.-W."/>
        </authorList>
    </citation>
    <scope>NUCLEOTIDE SEQUENCE [LARGE SCALE GENOMIC DNA]</scope>
    <source>
        <strain evidence="2 3">KACC 18115</strain>
    </source>
</reference>
<evidence type="ECO:0000313" key="3">
    <source>
        <dbReference type="Proteomes" id="UP000516134"/>
    </source>
</evidence>
<evidence type="ECO:0008006" key="4">
    <source>
        <dbReference type="Google" id="ProtNLM"/>
    </source>
</evidence>
<feature type="signal peptide" evidence="1">
    <location>
        <begin position="1"/>
        <end position="18"/>
    </location>
</feature>
<evidence type="ECO:0000313" key="2">
    <source>
        <dbReference type="EMBL" id="QNP43926.1"/>
    </source>
</evidence>
<organism evidence="2 3">
    <name type="scientific">Sphingomonas daechungensis</name>
    <dbReference type="NCBI Taxonomy" id="1176646"/>
    <lineage>
        <taxon>Bacteria</taxon>
        <taxon>Pseudomonadati</taxon>
        <taxon>Pseudomonadota</taxon>
        <taxon>Alphaproteobacteria</taxon>
        <taxon>Sphingomonadales</taxon>
        <taxon>Sphingomonadaceae</taxon>
        <taxon>Sphingomonas</taxon>
    </lineage>
</organism>
<protein>
    <recommendedName>
        <fullName evidence="4">DUF1311 domain-containing protein</fullName>
    </recommendedName>
</protein>
<keyword evidence="1" id="KW-0732">Signal</keyword>
<dbReference type="RefSeq" id="WP_187715350.1">
    <property type="nucleotide sequence ID" value="NZ_CP060780.1"/>
</dbReference>
<accession>A0ABX6T254</accession>
<feature type="chain" id="PRO_5047466816" description="DUF1311 domain-containing protein" evidence="1">
    <location>
        <begin position="19"/>
        <end position="115"/>
    </location>
</feature>
<evidence type="ECO:0000256" key="1">
    <source>
        <dbReference type="SAM" id="SignalP"/>
    </source>
</evidence>
<name>A0ABX6T254_9SPHN</name>
<proteinExistence type="predicted"/>
<dbReference type="EMBL" id="CP060780">
    <property type="protein sequence ID" value="QNP43926.1"/>
    <property type="molecule type" value="Genomic_DNA"/>
</dbReference>
<keyword evidence="3" id="KW-1185">Reference proteome</keyword>
<dbReference type="Proteomes" id="UP000516134">
    <property type="component" value="Chromosome"/>
</dbReference>